<sequence length="161" mass="17925">MSKALQNQLAKTIKEQGDMARDMAIAELKDLKKDLLELEKALSTKKTPDQGLLMDISHGAFELFRTASIVLETDNLQEQLQHAAEAGKDLEYLEKKGAILLTKPEGWHWFTPKGEMLFLAAPNETRLAAQKLQERISRKTPAKSAPKPQPAPKAPPISLED</sequence>
<dbReference type="STRING" id="52560.SAMN04488082_104230"/>
<evidence type="ECO:0000256" key="1">
    <source>
        <dbReference type="SAM" id="MobiDB-lite"/>
    </source>
</evidence>
<evidence type="ECO:0000313" key="2">
    <source>
        <dbReference type="EMBL" id="SFJ60407.1"/>
    </source>
</evidence>
<keyword evidence="3" id="KW-1185">Reference proteome</keyword>
<dbReference type="RefSeq" id="WP_092373350.1">
    <property type="nucleotide sequence ID" value="NZ_FORX01000004.1"/>
</dbReference>
<organism evidence="2 3">
    <name type="scientific">Desulfomicrobium apsheronum</name>
    <dbReference type="NCBI Taxonomy" id="52560"/>
    <lineage>
        <taxon>Bacteria</taxon>
        <taxon>Pseudomonadati</taxon>
        <taxon>Thermodesulfobacteriota</taxon>
        <taxon>Desulfovibrionia</taxon>
        <taxon>Desulfovibrionales</taxon>
        <taxon>Desulfomicrobiaceae</taxon>
        <taxon>Desulfomicrobium</taxon>
    </lineage>
</organism>
<gene>
    <name evidence="2" type="ORF">SAMN04488082_104230</name>
</gene>
<dbReference type="AlphaFoldDB" id="A0A1I3SSK8"/>
<protein>
    <submittedName>
        <fullName evidence="2">Uncharacterized protein</fullName>
    </submittedName>
</protein>
<name>A0A1I3SSK8_9BACT</name>
<dbReference type="EMBL" id="FORX01000004">
    <property type="protein sequence ID" value="SFJ60407.1"/>
    <property type="molecule type" value="Genomic_DNA"/>
</dbReference>
<reference evidence="3" key="1">
    <citation type="submission" date="2016-10" db="EMBL/GenBank/DDBJ databases">
        <authorList>
            <person name="Varghese N."/>
            <person name="Submissions S."/>
        </authorList>
    </citation>
    <scope>NUCLEOTIDE SEQUENCE [LARGE SCALE GENOMIC DNA]</scope>
    <source>
        <strain evidence="3">DSM 5918</strain>
    </source>
</reference>
<accession>A0A1I3SSK8</accession>
<dbReference type="OrthoDB" id="5458493at2"/>
<evidence type="ECO:0000313" key="3">
    <source>
        <dbReference type="Proteomes" id="UP000198635"/>
    </source>
</evidence>
<feature type="region of interest" description="Disordered" evidence="1">
    <location>
        <begin position="131"/>
        <end position="161"/>
    </location>
</feature>
<dbReference type="Proteomes" id="UP000198635">
    <property type="component" value="Unassembled WGS sequence"/>
</dbReference>
<proteinExistence type="predicted"/>